<accession>A0A437M6K8</accession>
<dbReference type="AlphaFoldDB" id="A0A437M6K8"/>
<reference evidence="2 3" key="1">
    <citation type="submission" date="2019-01" db="EMBL/GenBank/DDBJ databases">
        <authorList>
            <person name="Chen W.-M."/>
        </authorList>
    </citation>
    <scope>NUCLEOTIDE SEQUENCE [LARGE SCALE GENOMIC DNA]</scope>
    <source>
        <strain evidence="2 3">CCP-7</strain>
    </source>
</reference>
<name>A0A437M6K8_9SPHN</name>
<evidence type="ECO:0000313" key="2">
    <source>
        <dbReference type="EMBL" id="RVT93223.1"/>
    </source>
</evidence>
<keyword evidence="1" id="KW-0812">Transmembrane</keyword>
<protein>
    <submittedName>
        <fullName evidence="2">Uncharacterized protein</fullName>
    </submittedName>
</protein>
<dbReference type="EMBL" id="SACN01000001">
    <property type="protein sequence ID" value="RVT93223.1"/>
    <property type="molecule type" value="Genomic_DNA"/>
</dbReference>
<keyword evidence="3" id="KW-1185">Reference proteome</keyword>
<dbReference type="RefSeq" id="WP_127741612.1">
    <property type="nucleotide sequence ID" value="NZ_SACN01000001.1"/>
</dbReference>
<evidence type="ECO:0000313" key="3">
    <source>
        <dbReference type="Proteomes" id="UP000282971"/>
    </source>
</evidence>
<gene>
    <name evidence="2" type="ORF">EOD43_04870</name>
</gene>
<feature type="transmembrane region" description="Helical" evidence="1">
    <location>
        <begin position="53"/>
        <end position="76"/>
    </location>
</feature>
<keyword evidence="1" id="KW-1133">Transmembrane helix</keyword>
<proteinExistence type="predicted"/>
<keyword evidence="1" id="KW-0472">Membrane</keyword>
<comment type="caution">
    <text evidence="2">The sequence shown here is derived from an EMBL/GenBank/DDBJ whole genome shotgun (WGS) entry which is preliminary data.</text>
</comment>
<feature type="transmembrane region" description="Helical" evidence="1">
    <location>
        <begin position="12"/>
        <end position="33"/>
    </location>
</feature>
<dbReference type="Proteomes" id="UP000282971">
    <property type="component" value="Unassembled WGS sequence"/>
</dbReference>
<sequence>MLRRYQLAEWYWIAVATWGVVFFSLTAIISFGAWINPLPLLWLLLTGWPEHDWFAAVLRPLRVIAPAPLVLLPFAIKARSIDG</sequence>
<evidence type="ECO:0000256" key="1">
    <source>
        <dbReference type="SAM" id="Phobius"/>
    </source>
</evidence>
<organism evidence="2 3">
    <name type="scientific">Sphingomonas crocodyli</name>
    <dbReference type="NCBI Taxonomy" id="1979270"/>
    <lineage>
        <taxon>Bacteria</taxon>
        <taxon>Pseudomonadati</taxon>
        <taxon>Pseudomonadota</taxon>
        <taxon>Alphaproteobacteria</taxon>
        <taxon>Sphingomonadales</taxon>
        <taxon>Sphingomonadaceae</taxon>
        <taxon>Sphingomonas</taxon>
    </lineage>
</organism>